<evidence type="ECO:0000313" key="3">
    <source>
        <dbReference type="Proteomes" id="UP000199503"/>
    </source>
</evidence>
<evidence type="ECO:0000313" key="2">
    <source>
        <dbReference type="EMBL" id="SER01975.1"/>
    </source>
</evidence>
<proteinExistence type="predicted"/>
<dbReference type="Gene3D" id="3.40.630.30">
    <property type="match status" value="1"/>
</dbReference>
<dbReference type="Proteomes" id="UP000199503">
    <property type="component" value="Unassembled WGS sequence"/>
</dbReference>
<keyword evidence="2" id="KW-0808">Transferase</keyword>
<dbReference type="GO" id="GO:0016747">
    <property type="term" value="F:acyltransferase activity, transferring groups other than amino-acyl groups"/>
    <property type="evidence" value="ECO:0007669"/>
    <property type="project" value="InterPro"/>
</dbReference>
<keyword evidence="3" id="KW-1185">Reference proteome</keyword>
<dbReference type="InterPro" id="IPR016181">
    <property type="entry name" value="Acyl_CoA_acyltransferase"/>
</dbReference>
<dbReference type="InterPro" id="IPR027455">
    <property type="entry name" value="Sper_AcTfrase_N"/>
</dbReference>
<dbReference type="Pfam" id="PF00583">
    <property type="entry name" value="Acetyltransf_1"/>
    <property type="match status" value="1"/>
</dbReference>
<dbReference type="PROSITE" id="PS51186">
    <property type="entry name" value="GNAT"/>
    <property type="match status" value="1"/>
</dbReference>
<organism evidence="2 3">
    <name type="scientific">Lentzea albida</name>
    <dbReference type="NCBI Taxonomy" id="65499"/>
    <lineage>
        <taxon>Bacteria</taxon>
        <taxon>Bacillati</taxon>
        <taxon>Actinomycetota</taxon>
        <taxon>Actinomycetes</taxon>
        <taxon>Pseudonocardiales</taxon>
        <taxon>Pseudonocardiaceae</taxon>
        <taxon>Lentzea</taxon>
    </lineage>
</organism>
<name>A0A1H9KSW4_9PSEU</name>
<reference evidence="3" key="1">
    <citation type="submission" date="2016-10" db="EMBL/GenBank/DDBJ databases">
        <authorList>
            <person name="Varghese N."/>
            <person name="Submissions S."/>
        </authorList>
    </citation>
    <scope>NUCLEOTIDE SEQUENCE [LARGE SCALE GENOMIC DNA]</scope>
    <source>
        <strain evidence="3">DSM 44437</strain>
    </source>
</reference>
<gene>
    <name evidence="2" type="ORF">SAMN04488000_105460</name>
</gene>
<dbReference type="AlphaFoldDB" id="A0A1H9KSW4"/>
<accession>A0A1H9KSW4</accession>
<dbReference type="Gene3D" id="1.10.287.900">
    <property type="entry name" value="The crystal structure of the spermine/spermidine acetyltransferase from enterococcus faecali"/>
    <property type="match status" value="1"/>
</dbReference>
<dbReference type="CDD" id="cd04301">
    <property type="entry name" value="NAT_SF"/>
    <property type="match status" value="1"/>
</dbReference>
<dbReference type="EMBL" id="FOFV01000005">
    <property type="protein sequence ID" value="SER01975.1"/>
    <property type="molecule type" value="Genomic_DNA"/>
</dbReference>
<protein>
    <submittedName>
        <fullName evidence="2">Diamine N-acetyltransferase</fullName>
    </submittedName>
</protein>
<feature type="domain" description="N-acetyltransferase" evidence="1">
    <location>
        <begin position="5"/>
        <end position="155"/>
    </location>
</feature>
<evidence type="ECO:0000259" key="1">
    <source>
        <dbReference type="PROSITE" id="PS51186"/>
    </source>
</evidence>
<dbReference type="SUPFAM" id="SSF55729">
    <property type="entry name" value="Acyl-CoA N-acyltransferases (Nat)"/>
    <property type="match status" value="1"/>
</dbReference>
<dbReference type="InterPro" id="IPR000182">
    <property type="entry name" value="GNAT_dom"/>
</dbReference>
<sequence>MSAQIRLVEITDANRDAVVALRVHPSQERFVASVERSFQDARENPEAKPWFRAVCDGDTPVGFVMLCWDLVPGPGLLGPFFLWRLLVDAEHQGRGYGRAILNEVVALLRAAGATELLTSCVPGEGSPEPFYRGFGFVPTGETDEDGEVILRLELGSRP</sequence>
<dbReference type="RefSeq" id="WP_177229778.1">
    <property type="nucleotide sequence ID" value="NZ_FOFV01000005.1"/>
</dbReference>
<dbReference type="STRING" id="65499.SAMN04488000_105460"/>